<dbReference type="EMBL" id="BMDJ01000007">
    <property type="protein sequence ID" value="GGI26889.1"/>
    <property type="molecule type" value="Genomic_DNA"/>
</dbReference>
<dbReference type="Gene3D" id="3.90.550.10">
    <property type="entry name" value="Spore Coat Polysaccharide Biosynthesis Protein SpsA, Chain A"/>
    <property type="match status" value="1"/>
</dbReference>
<feature type="domain" description="Glycosyltransferase 2-like" evidence="8">
    <location>
        <begin position="6"/>
        <end position="135"/>
    </location>
</feature>
<evidence type="ECO:0000256" key="7">
    <source>
        <dbReference type="SAM" id="Phobius"/>
    </source>
</evidence>
<keyword evidence="10" id="KW-1185">Reference proteome</keyword>
<sequence length="310" mass="35494">MKKLVSIVIPAYNEVDNVFVIAESIKKVFSIINYDYEIILVDDGSTDQTLQTIKEYAASSENIFFLEFSKNFGHQLAVKAGMDNAYGDCVISMDCDMQHPPELIPDMLKKWEEGFEVVYTIREEDKNLSKRKRGSSGLFYKVLNWLSDIELEPGAADFRLLDQKVVNVFRNFHENEPFLRGLVKWLGFKQFAIRYNPAARFSGKSKYTFKKMFQLALHGVTSFSIKPLYTAVYLGFILSFASILYIPYIIYAFVNNVEVSGWASVIMTIVFFGGLQLIILGIIGIYVGKMFMQTKNRPSYIIRSTNIPIK</sequence>
<name>A0ABQ2BL43_9SPHI</name>
<accession>A0ABQ2BL43</accession>
<dbReference type="Proteomes" id="UP000645390">
    <property type="component" value="Unassembled WGS sequence"/>
</dbReference>
<keyword evidence="2" id="KW-0328">Glycosyltransferase</keyword>
<dbReference type="CDD" id="cd04187">
    <property type="entry name" value="DPM1_like_bac"/>
    <property type="match status" value="1"/>
</dbReference>
<keyword evidence="3 9" id="KW-0808">Transferase</keyword>
<feature type="transmembrane region" description="Helical" evidence="7">
    <location>
        <begin position="231"/>
        <end position="254"/>
    </location>
</feature>
<dbReference type="InterPro" id="IPR001173">
    <property type="entry name" value="Glyco_trans_2-like"/>
</dbReference>
<keyword evidence="6 7" id="KW-0472">Membrane</keyword>
<dbReference type="Pfam" id="PF00535">
    <property type="entry name" value="Glycos_transf_2"/>
    <property type="match status" value="1"/>
</dbReference>
<keyword evidence="5 7" id="KW-1133">Transmembrane helix</keyword>
<evidence type="ECO:0000313" key="10">
    <source>
        <dbReference type="Proteomes" id="UP000645390"/>
    </source>
</evidence>
<evidence type="ECO:0000256" key="5">
    <source>
        <dbReference type="ARBA" id="ARBA00022989"/>
    </source>
</evidence>
<comment type="subcellular location">
    <subcellularLocation>
        <location evidence="1">Membrane</location>
        <topology evidence="1">Multi-pass membrane protein</topology>
    </subcellularLocation>
</comment>
<dbReference type="InterPro" id="IPR029044">
    <property type="entry name" value="Nucleotide-diphossugar_trans"/>
</dbReference>
<evidence type="ECO:0000259" key="8">
    <source>
        <dbReference type="Pfam" id="PF00535"/>
    </source>
</evidence>
<dbReference type="SUPFAM" id="SSF53448">
    <property type="entry name" value="Nucleotide-diphospho-sugar transferases"/>
    <property type="match status" value="1"/>
</dbReference>
<evidence type="ECO:0000256" key="6">
    <source>
        <dbReference type="ARBA" id="ARBA00023136"/>
    </source>
</evidence>
<evidence type="ECO:0000256" key="1">
    <source>
        <dbReference type="ARBA" id="ARBA00004141"/>
    </source>
</evidence>
<gene>
    <name evidence="9" type="ORF">GCM10008119_24910</name>
</gene>
<organism evidence="9 10">
    <name type="scientific">Pedobacter mendelii</name>
    <dbReference type="NCBI Taxonomy" id="1908240"/>
    <lineage>
        <taxon>Bacteria</taxon>
        <taxon>Pseudomonadati</taxon>
        <taxon>Bacteroidota</taxon>
        <taxon>Sphingobacteriia</taxon>
        <taxon>Sphingobacteriales</taxon>
        <taxon>Sphingobacteriaceae</taxon>
        <taxon>Pedobacter</taxon>
    </lineage>
</organism>
<evidence type="ECO:0000256" key="2">
    <source>
        <dbReference type="ARBA" id="ARBA00022676"/>
    </source>
</evidence>
<dbReference type="PANTHER" id="PTHR48090">
    <property type="entry name" value="UNDECAPRENYL-PHOSPHATE 4-DEOXY-4-FORMAMIDO-L-ARABINOSE TRANSFERASE-RELATED"/>
    <property type="match status" value="1"/>
</dbReference>
<proteinExistence type="predicted"/>
<dbReference type="PANTHER" id="PTHR48090:SF1">
    <property type="entry name" value="PROPHAGE BACTOPRENOL GLUCOSYL TRANSFERASE HOMOLOG"/>
    <property type="match status" value="1"/>
</dbReference>
<comment type="caution">
    <text evidence="9">The sequence shown here is derived from an EMBL/GenBank/DDBJ whole genome shotgun (WGS) entry which is preliminary data.</text>
</comment>
<dbReference type="GO" id="GO:0016740">
    <property type="term" value="F:transferase activity"/>
    <property type="evidence" value="ECO:0007669"/>
    <property type="project" value="UniProtKB-KW"/>
</dbReference>
<protein>
    <submittedName>
        <fullName evidence="9">Glycosyl transferase family 2</fullName>
    </submittedName>
</protein>
<evidence type="ECO:0000256" key="3">
    <source>
        <dbReference type="ARBA" id="ARBA00022679"/>
    </source>
</evidence>
<evidence type="ECO:0000313" key="9">
    <source>
        <dbReference type="EMBL" id="GGI26889.1"/>
    </source>
</evidence>
<evidence type="ECO:0000256" key="4">
    <source>
        <dbReference type="ARBA" id="ARBA00022692"/>
    </source>
</evidence>
<keyword evidence="4 7" id="KW-0812">Transmembrane</keyword>
<dbReference type="InterPro" id="IPR050256">
    <property type="entry name" value="Glycosyltransferase_2"/>
</dbReference>
<reference evidence="10" key="1">
    <citation type="journal article" date="2019" name="Int. J. Syst. Evol. Microbiol.">
        <title>The Global Catalogue of Microorganisms (GCM) 10K type strain sequencing project: providing services to taxonomists for standard genome sequencing and annotation.</title>
        <authorList>
            <consortium name="The Broad Institute Genomics Platform"/>
            <consortium name="The Broad Institute Genome Sequencing Center for Infectious Disease"/>
            <person name="Wu L."/>
            <person name="Ma J."/>
        </authorList>
    </citation>
    <scope>NUCLEOTIDE SEQUENCE [LARGE SCALE GENOMIC DNA]</scope>
    <source>
        <strain evidence="10">CCM 8939</strain>
    </source>
</reference>
<dbReference type="RefSeq" id="WP_188414882.1">
    <property type="nucleotide sequence ID" value="NZ_BMDJ01000007.1"/>
</dbReference>
<feature type="transmembrane region" description="Helical" evidence="7">
    <location>
        <begin position="260"/>
        <end position="287"/>
    </location>
</feature>